<protein>
    <submittedName>
        <fullName evidence="2">Uncharacterized protein</fullName>
    </submittedName>
</protein>
<evidence type="ECO:0000313" key="3">
    <source>
        <dbReference type="Proteomes" id="UP000051952"/>
    </source>
</evidence>
<evidence type="ECO:0000256" key="1">
    <source>
        <dbReference type="SAM" id="MobiDB-lite"/>
    </source>
</evidence>
<dbReference type="AlphaFoldDB" id="A0A0S4KHX6"/>
<dbReference type="Proteomes" id="UP000051952">
    <property type="component" value="Unassembled WGS sequence"/>
</dbReference>
<keyword evidence="3" id="KW-1185">Reference proteome</keyword>
<dbReference type="VEuPathDB" id="TriTrypDB:BSAL_36005"/>
<feature type="compositionally biased region" description="Acidic residues" evidence="1">
    <location>
        <begin position="82"/>
        <end position="94"/>
    </location>
</feature>
<dbReference type="EMBL" id="CYKH01002016">
    <property type="protein sequence ID" value="CUI15289.1"/>
    <property type="molecule type" value="Genomic_DNA"/>
</dbReference>
<sequence length="167" mass="18235">MRRTLHAGQLPSQTIIKRRRVDTLATGGGSSLDTDHLQHTADTTSRADTVSSSSEKKSPAPAAAAAAPVPARTAPPPRDDLSSDDDDDDDDNEAELLRERQRLAKLNERNQSAAASTSGVASYNSDVLFRRTVPVSSQNNSAAAKFLRHSNLQASKEHRDFLRHYFR</sequence>
<reference evidence="3" key="1">
    <citation type="submission" date="2015-09" db="EMBL/GenBank/DDBJ databases">
        <authorList>
            <consortium name="Pathogen Informatics"/>
        </authorList>
    </citation>
    <scope>NUCLEOTIDE SEQUENCE [LARGE SCALE GENOMIC DNA]</scope>
    <source>
        <strain evidence="3">Lake Konstanz</strain>
    </source>
</reference>
<feature type="compositionally biased region" description="Low complexity" evidence="1">
    <location>
        <begin position="59"/>
        <end position="72"/>
    </location>
</feature>
<evidence type="ECO:0000313" key="2">
    <source>
        <dbReference type="EMBL" id="CUI15289.1"/>
    </source>
</evidence>
<feature type="compositionally biased region" description="Polar residues" evidence="1">
    <location>
        <begin position="40"/>
        <end position="53"/>
    </location>
</feature>
<name>A0A0S4KHX6_BODSA</name>
<gene>
    <name evidence="2" type="ORF">BSAL_36005</name>
</gene>
<accession>A0A0S4KHX6</accession>
<organism evidence="2 3">
    <name type="scientific">Bodo saltans</name>
    <name type="common">Flagellated protozoan</name>
    <dbReference type="NCBI Taxonomy" id="75058"/>
    <lineage>
        <taxon>Eukaryota</taxon>
        <taxon>Discoba</taxon>
        <taxon>Euglenozoa</taxon>
        <taxon>Kinetoplastea</taxon>
        <taxon>Metakinetoplastina</taxon>
        <taxon>Eubodonida</taxon>
        <taxon>Bodonidae</taxon>
        <taxon>Bodo</taxon>
    </lineage>
</organism>
<feature type="region of interest" description="Disordered" evidence="1">
    <location>
        <begin position="1"/>
        <end position="99"/>
    </location>
</feature>
<proteinExistence type="predicted"/>